<dbReference type="RefSeq" id="WP_013010998.1">
    <property type="nucleotide sequence ID" value="NC_013943.1"/>
</dbReference>
<dbReference type="HOGENOM" id="CLU_2824000_0_0_0"/>
<organism evidence="1 2">
    <name type="scientific">Denitrovibrio acetiphilus (strain DSM 12809 / NBRC 114555 / N2460)</name>
    <dbReference type="NCBI Taxonomy" id="522772"/>
    <lineage>
        <taxon>Bacteria</taxon>
        <taxon>Pseudomonadati</taxon>
        <taxon>Deferribacterota</taxon>
        <taxon>Deferribacteres</taxon>
        <taxon>Deferribacterales</taxon>
        <taxon>Geovibrionaceae</taxon>
        <taxon>Denitrovibrio</taxon>
    </lineage>
</organism>
<evidence type="ECO:0000313" key="2">
    <source>
        <dbReference type="Proteomes" id="UP000002012"/>
    </source>
</evidence>
<keyword evidence="2" id="KW-1185">Reference proteome</keyword>
<dbReference type="Proteomes" id="UP000002012">
    <property type="component" value="Chromosome"/>
</dbReference>
<dbReference type="InParanoid" id="D4H0H4"/>
<proteinExistence type="predicted"/>
<dbReference type="AlphaFoldDB" id="D4H0H4"/>
<name>D4H0H4_DENA2</name>
<protein>
    <submittedName>
        <fullName evidence="1">Uncharacterized protein</fullName>
    </submittedName>
</protein>
<evidence type="ECO:0000313" key="1">
    <source>
        <dbReference type="EMBL" id="ADD68487.1"/>
    </source>
</evidence>
<sequence>MSFPDQYQKKTGNRIHKFECSNCKALVSVDFSKVKRGYFAICRQCGTEFPFNESDERLVRKIKKSI</sequence>
<dbReference type="KEGG" id="dap:Dacet_1723"/>
<gene>
    <name evidence="1" type="ordered locus">Dacet_1723</name>
</gene>
<reference evidence="1 2" key="1">
    <citation type="journal article" date="2010" name="Stand. Genomic Sci.">
        <title>Complete genome sequence of Denitrovibrio acetiphilus type strain (N2460).</title>
        <authorList>
            <person name="Kiss H."/>
            <person name="Lang E."/>
            <person name="Lapidus A."/>
            <person name="Copeland A."/>
            <person name="Nolan M."/>
            <person name="Glavina Del Rio T."/>
            <person name="Chen F."/>
            <person name="Lucas S."/>
            <person name="Tice H."/>
            <person name="Cheng J.F."/>
            <person name="Han C."/>
            <person name="Goodwin L."/>
            <person name="Pitluck S."/>
            <person name="Liolios K."/>
            <person name="Pati A."/>
            <person name="Ivanova N."/>
            <person name="Mavromatis K."/>
            <person name="Chen A."/>
            <person name="Palaniappan K."/>
            <person name="Land M."/>
            <person name="Hauser L."/>
            <person name="Chang Y.J."/>
            <person name="Jeffries C.D."/>
            <person name="Detter J.C."/>
            <person name="Brettin T."/>
            <person name="Spring S."/>
            <person name="Rohde M."/>
            <person name="Goker M."/>
            <person name="Woyke T."/>
            <person name="Bristow J."/>
            <person name="Eisen J.A."/>
            <person name="Markowitz V."/>
            <person name="Hugenholtz P."/>
            <person name="Kyrpides N.C."/>
            <person name="Klenk H.P."/>
        </authorList>
    </citation>
    <scope>NUCLEOTIDE SEQUENCE [LARGE SCALE GENOMIC DNA]</scope>
    <source>
        <strain evidence="2">DSM 12809 / NBRC 114555 / N2460</strain>
    </source>
</reference>
<dbReference type="EMBL" id="CP001968">
    <property type="protein sequence ID" value="ADD68487.1"/>
    <property type="molecule type" value="Genomic_DNA"/>
</dbReference>
<accession>D4H0H4</accession>
<dbReference type="PaxDb" id="522772-Dacet_1723"/>
<dbReference type="STRING" id="522772.Dacet_1723"/>